<organism evidence="1 2">
    <name type="scientific">Mucilaginibacter sabulilitoris</name>
    <dbReference type="NCBI Taxonomy" id="1173583"/>
    <lineage>
        <taxon>Bacteria</taxon>
        <taxon>Pseudomonadati</taxon>
        <taxon>Bacteroidota</taxon>
        <taxon>Sphingobacteriia</taxon>
        <taxon>Sphingobacteriales</taxon>
        <taxon>Sphingobacteriaceae</taxon>
        <taxon>Mucilaginibacter</taxon>
    </lineage>
</organism>
<gene>
    <name evidence="1" type="ORF">SNE25_04485</name>
</gene>
<dbReference type="RefSeq" id="WP_321563892.1">
    <property type="nucleotide sequence ID" value="NZ_CP139558.1"/>
</dbReference>
<proteinExistence type="predicted"/>
<reference evidence="1 2" key="1">
    <citation type="submission" date="2023-11" db="EMBL/GenBank/DDBJ databases">
        <title>Analysis of the Genomes of Mucilaginibacter gossypii cycad 4 and M. sabulilitoris SNA2: microbes with the potential for plant growth promotion.</title>
        <authorList>
            <person name="Hirsch A.M."/>
            <person name="Humm E."/>
            <person name="Rubbi M."/>
            <person name="Del Vecchio G."/>
            <person name="Ha S.M."/>
            <person name="Pellegrini M."/>
            <person name="Gunsalus R.P."/>
        </authorList>
    </citation>
    <scope>NUCLEOTIDE SEQUENCE [LARGE SCALE GENOMIC DNA]</scope>
    <source>
        <strain evidence="1 2">SNA2</strain>
    </source>
</reference>
<evidence type="ECO:0000313" key="2">
    <source>
        <dbReference type="Proteomes" id="UP001324380"/>
    </source>
</evidence>
<accession>A0ABZ0TQR7</accession>
<dbReference type="InterPro" id="IPR029032">
    <property type="entry name" value="AhpD-like"/>
</dbReference>
<protein>
    <recommendedName>
        <fullName evidence="3">Alkylhydroperoxidase</fullName>
    </recommendedName>
</protein>
<dbReference type="SUPFAM" id="SSF69118">
    <property type="entry name" value="AhpD-like"/>
    <property type="match status" value="1"/>
</dbReference>
<keyword evidence="2" id="KW-1185">Reference proteome</keyword>
<evidence type="ECO:0008006" key="3">
    <source>
        <dbReference type="Google" id="ProtNLM"/>
    </source>
</evidence>
<dbReference type="EMBL" id="CP139558">
    <property type="protein sequence ID" value="WPU94777.1"/>
    <property type="molecule type" value="Genomic_DNA"/>
</dbReference>
<sequence length="106" mass="11511">MKYQQLYQSLIDRILKGDGQSELQQRKAAFENADLPSALNSLINKVAHNAYKVTDNDISVAKAAGYSEDQLFELIICGAVGQASRQYYNGLSALAEVVMEGGSHAS</sequence>
<name>A0ABZ0TQR7_9SPHI</name>
<evidence type="ECO:0000313" key="1">
    <source>
        <dbReference type="EMBL" id="WPU94777.1"/>
    </source>
</evidence>
<dbReference type="Proteomes" id="UP001324380">
    <property type="component" value="Chromosome"/>
</dbReference>
<dbReference type="Gene3D" id="1.20.1290.10">
    <property type="entry name" value="AhpD-like"/>
    <property type="match status" value="1"/>
</dbReference>